<gene>
    <name evidence="1" type="ORF">DU508_15670</name>
</gene>
<evidence type="ECO:0000313" key="1">
    <source>
        <dbReference type="EMBL" id="RDC55707.1"/>
    </source>
</evidence>
<keyword evidence="2" id="KW-1185">Reference proteome</keyword>
<accession>A0A369PXJ9</accession>
<organism evidence="1 2">
    <name type="scientific">Pedobacter chinensis</name>
    <dbReference type="NCBI Taxonomy" id="2282421"/>
    <lineage>
        <taxon>Bacteria</taxon>
        <taxon>Pseudomonadati</taxon>
        <taxon>Bacteroidota</taxon>
        <taxon>Sphingobacteriia</taxon>
        <taxon>Sphingobacteriales</taxon>
        <taxon>Sphingobacteriaceae</taxon>
        <taxon>Pedobacter</taxon>
    </lineage>
</organism>
<proteinExistence type="predicted"/>
<reference evidence="1 2" key="1">
    <citation type="submission" date="2018-07" db="EMBL/GenBank/DDBJ databases">
        <title>Pedobacter sp. nov., isolated from soil.</title>
        <authorList>
            <person name="Zhou L.Y."/>
            <person name="Du Z.J."/>
        </authorList>
    </citation>
    <scope>NUCLEOTIDE SEQUENCE [LARGE SCALE GENOMIC DNA]</scope>
    <source>
        <strain evidence="1 2">JDX94</strain>
    </source>
</reference>
<protein>
    <submittedName>
        <fullName evidence="1">Uncharacterized protein</fullName>
    </submittedName>
</protein>
<comment type="caution">
    <text evidence="1">The sequence shown here is derived from an EMBL/GenBank/DDBJ whole genome shotgun (WGS) entry which is preliminary data.</text>
</comment>
<name>A0A369PXJ9_9SPHI</name>
<dbReference type="AlphaFoldDB" id="A0A369PXJ9"/>
<sequence length="76" mass="8762">MRKTKINKFFYESFPFKGKGADRRIGGTDALRGKFPLLVLRRGYEGWQCVGRGGFVLCFPIIVIARRYDEATYLPL</sequence>
<dbReference type="EMBL" id="QPKV01000006">
    <property type="protein sequence ID" value="RDC55707.1"/>
    <property type="molecule type" value="Genomic_DNA"/>
</dbReference>
<evidence type="ECO:0000313" key="2">
    <source>
        <dbReference type="Proteomes" id="UP000253961"/>
    </source>
</evidence>
<dbReference type="Proteomes" id="UP000253961">
    <property type="component" value="Unassembled WGS sequence"/>
</dbReference>